<dbReference type="PROSITE" id="PS50011">
    <property type="entry name" value="PROTEIN_KINASE_DOM"/>
    <property type="match status" value="1"/>
</dbReference>
<comment type="catalytic activity">
    <reaction evidence="9">
        <text>L-threonyl-[protein] + ATP = O-phospho-L-threonyl-[protein] + ADP + H(+)</text>
        <dbReference type="Rhea" id="RHEA:46608"/>
        <dbReference type="Rhea" id="RHEA-COMP:11060"/>
        <dbReference type="Rhea" id="RHEA-COMP:11605"/>
        <dbReference type="ChEBI" id="CHEBI:15378"/>
        <dbReference type="ChEBI" id="CHEBI:30013"/>
        <dbReference type="ChEBI" id="CHEBI:30616"/>
        <dbReference type="ChEBI" id="CHEBI:61977"/>
        <dbReference type="ChEBI" id="CHEBI:456216"/>
        <dbReference type="EC" id="2.7.11.1"/>
    </reaction>
</comment>
<dbReference type="InterPro" id="IPR028375">
    <property type="entry name" value="KA1/Ssp2_C"/>
</dbReference>
<dbReference type="EMBL" id="AFNH02000678">
    <property type="protein sequence ID" value="EZG60389.1"/>
    <property type="molecule type" value="Genomic_DNA"/>
</dbReference>
<feature type="domain" description="Protein kinase" evidence="13">
    <location>
        <begin position="9"/>
        <end position="262"/>
    </location>
</feature>
<dbReference type="SUPFAM" id="SSF56112">
    <property type="entry name" value="Protein kinase-like (PK-like)"/>
    <property type="match status" value="1"/>
</dbReference>
<dbReference type="GO" id="GO:0005737">
    <property type="term" value="C:cytoplasm"/>
    <property type="evidence" value="ECO:0007669"/>
    <property type="project" value="UniProtKB-SubCell"/>
</dbReference>
<evidence type="ECO:0000256" key="3">
    <source>
        <dbReference type="ARBA" id="ARBA00022490"/>
    </source>
</evidence>
<feature type="binding site" evidence="11">
    <location>
        <position position="38"/>
    </location>
    <ligand>
        <name>ATP</name>
        <dbReference type="ChEBI" id="CHEBI:30616"/>
    </ligand>
</feature>
<gene>
    <name evidence="14" type="ORF">GNI_090630</name>
</gene>
<dbReference type="OrthoDB" id="193931at2759"/>
<evidence type="ECO:0000256" key="5">
    <source>
        <dbReference type="ARBA" id="ARBA00022679"/>
    </source>
</evidence>
<comment type="caution">
    <text evidence="14">The sequence shown here is derived from an EMBL/GenBank/DDBJ whole genome shotgun (WGS) entry which is preliminary data.</text>
</comment>
<evidence type="ECO:0000256" key="2">
    <source>
        <dbReference type="ARBA" id="ARBA00012513"/>
    </source>
</evidence>
<evidence type="ECO:0000313" key="14">
    <source>
        <dbReference type="EMBL" id="EZG60389.1"/>
    </source>
</evidence>
<dbReference type="InterPro" id="IPR011009">
    <property type="entry name" value="Kinase-like_dom_sf"/>
</dbReference>
<dbReference type="SUPFAM" id="SSF103243">
    <property type="entry name" value="KA1-like"/>
    <property type="match status" value="1"/>
</dbReference>
<reference evidence="14" key="1">
    <citation type="submission" date="2013-12" db="EMBL/GenBank/DDBJ databases">
        <authorList>
            <person name="Omoto C.K."/>
            <person name="Sibley D."/>
            <person name="Venepally P."/>
            <person name="Hadjithomas M."/>
            <person name="Karamycheva S."/>
            <person name="Brunk B."/>
            <person name="Roos D."/>
            <person name="Caler E."/>
            <person name="Lorenzi H."/>
        </authorList>
    </citation>
    <scope>NUCLEOTIDE SEQUENCE</scope>
</reference>
<keyword evidence="8 11" id="KW-0067">ATP-binding</keyword>
<protein>
    <recommendedName>
        <fullName evidence="2">non-specific serine/threonine protein kinase</fullName>
        <ecNumber evidence="2">2.7.11.1</ecNumber>
    </recommendedName>
</protein>
<name>A0A023B5H0_GRENI</name>
<dbReference type="Gene3D" id="3.30.310.80">
    <property type="entry name" value="Kinase associated domain 1, KA1"/>
    <property type="match status" value="1"/>
</dbReference>
<dbReference type="PANTHER" id="PTHR24346:SF82">
    <property type="entry name" value="KP78A-RELATED"/>
    <property type="match status" value="1"/>
</dbReference>
<dbReference type="FunFam" id="3.30.200.20:FF:000003">
    <property type="entry name" value="Non-specific serine/threonine protein kinase"/>
    <property type="match status" value="1"/>
</dbReference>
<dbReference type="GO" id="GO:0005524">
    <property type="term" value="F:ATP binding"/>
    <property type="evidence" value="ECO:0007669"/>
    <property type="project" value="UniProtKB-UniRule"/>
</dbReference>
<keyword evidence="3" id="KW-0963">Cytoplasm</keyword>
<evidence type="ECO:0000256" key="9">
    <source>
        <dbReference type="ARBA" id="ARBA00047899"/>
    </source>
</evidence>
<comment type="subcellular location">
    <subcellularLocation>
        <location evidence="1">Cytoplasm</location>
    </subcellularLocation>
</comment>
<dbReference type="RefSeq" id="XP_011130832.1">
    <property type="nucleotide sequence ID" value="XM_011132530.1"/>
</dbReference>
<dbReference type="Gene3D" id="1.10.510.10">
    <property type="entry name" value="Transferase(Phosphotransferase) domain 1"/>
    <property type="match status" value="1"/>
</dbReference>
<evidence type="ECO:0000256" key="11">
    <source>
        <dbReference type="PROSITE-ProRule" id="PRU10141"/>
    </source>
</evidence>
<dbReference type="GO" id="GO:0106310">
    <property type="term" value="F:protein serine kinase activity"/>
    <property type="evidence" value="ECO:0007669"/>
    <property type="project" value="RHEA"/>
</dbReference>
<keyword evidence="7 14" id="KW-0418">Kinase</keyword>
<keyword evidence="5" id="KW-0808">Transferase</keyword>
<dbReference type="VEuPathDB" id="CryptoDB:GNI_090630"/>
<proteinExistence type="predicted"/>
<dbReference type="GeneID" id="22913246"/>
<accession>A0A023B5H0</accession>
<evidence type="ECO:0000256" key="4">
    <source>
        <dbReference type="ARBA" id="ARBA00022527"/>
    </source>
</evidence>
<dbReference type="SMART" id="SM00220">
    <property type="entry name" value="S_TKc"/>
    <property type="match status" value="1"/>
</dbReference>
<dbReference type="GO" id="GO:0035556">
    <property type="term" value="P:intracellular signal transduction"/>
    <property type="evidence" value="ECO:0007669"/>
    <property type="project" value="TreeGrafter"/>
</dbReference>
<dbReference type="Proteomes" id="UP000019763">
    <property type="component" value="Unassembled WGS sequence"/>
</dbReference>
<comment type="catalytic activity">
    <reaction evidence="10">
        <text>L-seryl-[protein] + ATP = O-phospho-L-seryl-[protein] + ADP + H(+)</text>
        <dbReference type="Rhea" id="RHEA:17989"/>
        <dbReference type="Rhea" id="RHEA-COMP:9863"/>
        <dbReference type="Rhea" id="RHEA-COMP:11604"/>
        <dbReference type="ChEBI" id="CHEBI:15378"/>
        <dbReference type="ChEBI" id="CHEBI:29999"/>
        <dbReference type="ChEBI" id="CHEBI:30616"/>
        <dbReference type="ChEBI" id="CHEBI:83421"/>
        <dbReference type="ChEBI" id="CHEBI:456216"/>
        <dbReference type="EC" id="2.7.11.1"/>
    </reaction>
</comment>
<dbReference type="PANTHER" id="PTHR24346">
    <property type="entry name" value="MAP/MICROTUBULE AFFINITY-REGULATING KINASE"/>
    <property type="match status" value="1"/>
</dbReference>
<dbReference type="FunFam" id="1.10.510.10:FF:001222">
    <property type="entry name" value="Serine/threonine-protein kinase ppk25"/>
    <property type="match status" value="1"/>
</dbReference>
<dbReference type="PROSITE" id="PS00107">
    <property type="entry name" value="PROTEIN_KINASE_ATP"/>
    <property type="match status" value="1"/>
</dbReference>
<dbReference type="OMA" id="VEYCHEQ"/>
<sequence>MSTYSVASYKMAYTIGVGTFGRVKLATHEVTGQKVAIKIINRAKMQSLDMSGKLLREISILQKLGSHPHIIRLYELIDTPTDIFVVMEFVPGGELFDYIVQRARLGEVEARKFFHQIISGVEYCHEQMVCHRDLKPENVLLVNDSVVKIGDFGLSNIMADGDFLKTSCGSPNYAAPEVVSGKAYMGPEVDVWSCGVILYALVCGTLPFDDEHVPNLFKKIKTGNFALPGHLSPLVRGLIVRLLLVDPAERITLREVKRHPWMTGSIDRGTGDSLHQLATLPTATTAQIDYSIVKKLKELGYETDVTEIAKHQKLNTAVQLPKAVVAYRLLSDRQKTLVKKESRKTIPPHTSGENRDGNRDGNRGDGNRGGDNSRGGDNNRGGDDKRKDQKVIDSAIDSAGESIFSFCKELRYQVSTAAAFHYDIFPGGHQLLGEPIHDPIAAQWKLGFETTLESITLMTAVYHLLKSLDHEWTSIHPFKIITRPRKRKKEENALLLIIQVFKTNHNTNQLCLQNYRGPAQCGAEHGLYMLYGLYKMAHQVAARIHQPKEEG</sequence>
<keyword evidence="6 11" id="KW-0547">Nucleotide-binding</keyword>
<dbReference type="EC" id="2.7.11.1" evidence="2"/>
<dbReference type="InterPro" id="IPR000719">
    <property type="entry name" value="Prot_kinase_dom"/>
</dbReference>
<keyword evidence="15" id="KW-1185">Reference proteome</keyword>
<dbReference type="eggNOG" id="KOG0583">
    <property type="taxonomic scope" value="Eukaryota"/>
</dbReference>
<evidence type="ECO:0000259" key="13">
    <source>
        <dbReference type="PROSITE" id="PS50011"/>
    </source>
</evidence>
<feature type="region of interest" description="Disordered" evidence="12">
    <location>
        <begin position="337"/>
        <end position="389"/>
    </location>
</feature>
<feature type="compositionally biased region" description="Basic and acidic residues" evidence="12">
    <location>
        <begin position="352"/>
        <end position="368"/>
    </location>
</feature>
<dbReference type="PROSITE" id="PS00108">
    <property type="entry name" value="PROTEIN_KINASE_ST"/>
    <property type="match status" value="1"/>
</dbReference>
<dbReference type="InterPro" id="IPR017441">
    <property type="entry name" value="Protein_kinase_ATP_BS"/>
</dbReference>
<feature type="compositionally biased region" description="Basic and acidic residues" evidence="12">
    <location>
        <begin position="380"/>
        <end position="389"/>
    </location>
</feature>
<dbReference type="GO" id="GO:0004674">
    <property type="term" value="F:protein serine/threonine kinase activity"/>
    <property type="evidence" value="ECO:0007669"/>
    <property type="project" value="UniProtKB-KW"/>
</dbReference>
<evidence type="ECO:0000256" key="12">
    <source>
        <dbReference type="SAM" id="MobiDB-lite"/>
    </source>
</evidence>
<evidence type="ECO:0000256" key="7">
    <source>
        <dbReference type="ARBA" id="ARBA00022777"/>
    </source>
</evidence>
<dbReference type="CDD" id="cd14079">
    <property type="entry name" value="STKc_AMPK_alpha"/>
    <property type="match status" value="1"/>
</dbReference>
<evidence type="ECO:0000256" key="6">
    <source>
        <dbReference type="ARBA" id="ARBA00022741"/>
    </source>
</evidence>
<evidence type="ECO:0000256" key="8">
    <source>
        <dbReference type="ARBA" id="ARBA00022840"/>
    </source>
</evidence>
<evidence type="ECO:0000313" key="15">
    <source>
        <dbReference type="Proteomes" id="UP000019763"/>
    </source>
</evidence>
<dbReference type="Pfam" id="PF00069">
    <property type="entry name" value="Pkinase"/>
    <property type="match status" value="1"/>
</dbReference>
<keyword evidence="4" id="KW-0723">Serine/threonine-protein kinase</keyword>
<dbReference type="AlphaFoldDB" id="A0A023B5H0"/>
<evidence type="ECO:0000256" key="1">
    <source>
        <dbReference type="ARBA" id="ARBA00004496"/>
    </source>
</evidence>
<organism evidence="14 15">
    <name type="scientific">Gregarina niphandrodes</name>
    <name type="common">Septate eugregarine</name>
    <dbReference type="NCBI Taxonomy" id="110365"/>
    <lineage>
        <taxon>Eukaryota</taxon>
        <taxon>Sar</taxon>
        <taxon>Alveolata</taxon>
        <taxon>Apicomplexa</taxon>
        <taxon>Conoidasida</taxon>
        <taxon>Gregarinasina</taxon>
        <taxon>Eugregarinorida</taxon>
        <taxon>Gregarinidae</taxon>
        <taxon>Gregarina</taxon>
    </lineage>
</organism>
<dbReference type="InterPro" id="IPR008271">
    <property type="entry name" value="Ser/Thr_kinase_AS"/>
</dbReference>
<evidence type="ECO:0000256" key="10">
    <source>
        <dbReference type="ARBA" id="ARBA00048679"/>
    </source>
</evidence>